<dbReference type="PROSITE" id="PS50048">
    <property type="entry name" value="ZN2_CY6_FUNGAL_2"/>
    <property type="match status" value="1"/>
</dbReference>
<evidence type="ECO:0000256" key="3">
    <source>
        <dbReference type="SAM" id="MobiDB-lite"/>
    </source>
</evidence>
<dbReference type="InterPro" id="IPR001138">
    <property type="entry name" value="Zn2Cys6_DnaBD"/>
</dbReference>
<comment type="caution">
    <text evidence="5">The sequence shown here is derived from an EMBL/GenBank/DDBJ whole genome shotgun (WGS) entry which is preliminary data.</text>
</comment>
<dbReference type="InterPro" id="IPR008775">
    <property type="entry name" value="Phytyl_CoA_dOase-like"/>
</dbReference>
<protein>
    <recommendedName>
        <fullName evidence="4">Zn(2)-C6 fungal-type domain-containing protein</fullName>
    </recommendedName>
</protein>
<dbReference type="GO" id="GO:0008270">
    <property type="term" value="F:zinc ion binding"/>
    <property type="evidence" value="ECO:0007669"/>
    <property type="project" value="InterPro"/>
</dbReference>
<evidence type="ECO:0000256" key="1">
    <source>
        <dbReference type="ARBA" id="ARBA00022723"/>
    </source>
</evidence>
<dbReference type="CDD" id="cd00067">
    <property type="entry name" value="GAL4"/>
    <property type="match status" value="1"/>
</dbReference>
<dbReference type="SMART" id="SM00906">
    <property type="entry name" value="Fungal_trans"/>
    <property type="match status" value="1"/>
</dbReference>
<proteinExistence type="predicted"/>
<organism evidence="5 6">
    <name type="scientific">Pseudopithomyces chartarum</name>
    <dbReference type="NCBI Taxonomy" id="1892770"/>
    <lineage>
        <taxon>Eukaryota</taxon>
        <taxon>Fungi</taxon>
        <taxon>Dikarya</taxon>
        <taxon>Ascomycota</taxon>
        <taxon>Pezizomycotina</taxon>
        <taxon>Dothideomycetes</taxon>
        <taxon>Pleosporomycetidae</taxon>
        <taxon>Pleosporales</taxon>
        <taxon>Massarineae</taxon>
        <taxon>Didymosphaeriaceae</taxon>
        <taxon>Pseudopithomyces</taxon>
    </lineage>
</organism>
<keyword evidence="2" id="KW-0539">Nucleus</keyword>
<dbReference type="CDD" id="cd12148">
    <property type="entry name" value="fungal_TF_MHR"/>
    <property type="match status" value="1"/>
</dbReference>
<keyword evidence="6" id="KW-1185">Reference proteome</keyword>
<dbReference type="SUPFAM" id="SSF57701">
    <property type="entry name" value="Zn2/Cys6 DNA-binding domain"/>
    <property type="match status" value="1"/>
</dbReference>
<accession>A0AAN6RCX0</accession>
<dbReference type="InterPro" id="IPR036864">
    <property type="entry name" value="Zn2-C6_fun-type_DNA-bd_sf"/>
</dbReference>
<dbReference type="Pfam" id="PF05721">
    <property type="entry name" value="PhyH"/>
    <property type="match status" value="1"/>
</dbReference>
<reference evidence="5 6" key="1">
    <citation type="submission" date="2021-02" db="EMBL/GenBank/DDBJ databases">
        <title>Genome assembly of Pseudopithomyces chartarum.</title>
        <authorList>
            <person name="Jauregui R."/>
            <person name="Singh J."/>
            <person name="Voisey C."/>
        </authorList>
    </citation>
    <scope>NUCLEOTIDE SEQUENCE [LARGE SCALE GENOMIC DNA]</scope>
    <source>
        <strain evidence="5 6">AGR01</strain>
    </source>
</reference>
<dbReference type="PROSITE" id="PS00463">
    <property type="entry name" value="ZN2_CY6_FUNGAL_1"/>
    <property type="match status" value="1"/>
</dbReference>
<dbReference type="PANTHER" id="PTHR31630:SF7">
    <property type="entry name" value="PHYTANOYL-COA DIOXYGENASE"/>
    <property type="match status" value="1"/>
</dbReference>
<dbReference type="Pfam" id="PF04082">
    <property type="entry name" value="Fungal_trans"/>
    <property type="match status" value="1"/>
</dbReference>
<sequence length="879" mass="98417">MTTTTTLEPNRAILASASVEGRLKIDGNDPVYGDFRDDLVRDGYAVIKGAIPSEKLEGYADRMYSLLEGFGLGYDRNDPTTVHPDKLPVITEKGMLFTYAACHEDFVWDVRSEPRIVEAFEKVYQDKDLIVSFDAINYGFANRTNLPKNTPWPHQDQDPDKPGFRCLQGLVNFHHAGPNDGGLIVCKGSHLLSEQFHQDMKDEERIPAWTPEWYGYTDAGMKWLEDHGCTWYKVEAKAGDLIVWDSRTAHYNVPTTSDVDRLCIYTCYMPVADATQEELVRKKEAFETRTLGAEGSRSLPPALPIVRHGTPPPEGSAKRQRLTLACNACRKRKVKCDSEMPKCRNCRIRGDICETTDPKHPELVVVRKYGAAGGDFRESSYGNDTDYTPTSNLQHEPAMQRSTPGEQPVSWVARSSFLQPGDVPILACIYGVLSLGSDELVGGFTEAGNDYLAAAYGLYAHLIGLPHLSSVQALILITLALQARGKEGQSFQVLGSAIRISHSIGLHRFTHSPKGINETPMRGHRSELHARIWWTCYALERLFELETTRPTAISHIEYDTFSPTRIFSIESQARLMYFIHWVSLTTIFERISDLLYRRKRSPDSSLQLLQNIGTLDQALRDWKSSLPEDIQPDGDFYCSDEDRPFATFLALHYHQALITLHRASLVLPHNQFLEEIEAYASLLPFHRRLRNGASLCSASACATIKLMANMGSRIQTPLYTLTQLLHGCIVLGLSIFRQPQSRTVRSDLELLATGAELAENEYRRIGQDSKFIEACSTIRSSLSAYVHQREQTRAGLQVAPQRPRQHSLATSIPMSESTIANFASISDPASNPTLDEAHGTEIEYANLLEGVSLEDLWNMGADAVLSPQNNSPDTQFPFL</sequence>
<dbReference type="SMART" id="SM00066">
    <property type="entry name" value="GAL4"/>
    <property type="match status" value="1"/>
</dbReference>
<dbReference type="GO" id="GO:0006351">
    <property type="term" value="P:DNA-templated transcription"/>
    <property type="evidence" value="ECO:0007669"/>
    <property type="project" value="InterPro"/>
</dbReference>
<dbReference type="Pfam" id="PF00172">
    <property type="entry name" value="Zn_clus"/>
    <property type="match status" value="1"/>
</dbReference>
<feature type="region of interest" description="Disordered" evidence="3">
    <location>
        <begin position="378"/>
        <end position="406"/>
    </location>
</feature>
<evidence type="ECO:0000259" key="4">
    <source>
        <dbReference type="PROSITE" id="PS50048"/>
    </source>
</evidence>
<evidence type="ECO:0000313" key="5">
    <source>
        <dbReference type="EMBL" id="KAK3201937.1"/>
    </source>
</evidence>
<evidence type="ECO:0000256" key="2">
    <source>
        <dbReference type="ARBA" id="ARBA00023242"/>
    </source>
</evidence>
<dbReference type="PANTHER" id="PTHR31630">
    <property type="entry name" value="PHYTANOYL-COA DIOXYGENASE-RELATED-RELATED"/>
    <property type="match status" value="1"/>
</dbReference>
<dbReference type="GO" id="GO:0003677">
    <property type="term" value="F:DNA binding"/>
    <property type="evidence" value="ECO:0007669"/>
    <property type="project" value="InterPro"/>
</dbReference>
<dbReference type="GO" id="GO:0000981">
    <property type="term" value="F:DNA-binding transcription factor activity, RNA polymerase II-specific"/>
    <property type="evidence" value="ECO:0007669"/>
    <property type="project" value="InterPro"/>
</dbReference>
<feature type="compositionally biased region" description="Polar residues" evidence="3">
    <location>
        <begin position="380"/>
        <end position="405"/>
    </location>
</feature>
<name>A0AAN6RCX0_9PLEO</name>
<dbReference type="InterPro" id="IPR007219">
    <property type="entry name" value="XnlR_reg_dom"/>
</dbReference>
<evidence type="ECO:0000313" key="6">
    <source>
        <dbReference type="Proteomes" id="UP001280581"/>
    </source>
</evidence>
<dbReference type="Gene3D" id="2.60.120.620">
    <property type="entry name" value="q2cbj1_9rhob like domain"/>
    <property type="match status" value="1"/>
</dbReference>
<dbReference type="AlphaFoldDB" id="A0AAN6RCX0"/>
<keyword evidence="1" id="KW-0479">Metal-binding</keyword>
<dbReference type="EMBL" id="WVTA01000015">
    <property type="protein sequence ID" value="KAK3201937.1"/>
    <property type="molecule type" value="Genomic_DNA"/>
</dbReference>
<dbReference type="Gene3D" id="4.10.240.10">
    <property type="entry name" value="Zn(2)-C6 fungal-type DNA-binding domain"/>
    <property type="match status" value="1"/>
</dbReference>
<dbReference type="SUPFAM" id="SSF51197">
    <property type="entry name" value="Clavaminate synthase-like"/>
    <property type="match status" value="1"/>
</dbReference>
<gene>
    <name evidence="5" type="ORF">GRF29_164g1112368</name>
</gene>
<dbReference type="Proteomes" id="UP001280581">
    <property type="component" value="Unassembled WGS sequence"/>
</dbReference>
<feature type="domain" description="Zn(2)-C6 fungal-type" evidence="4">
    <location>
        <begin position="325"/>
        <end position="355"/>
    </location>
</feature>